<evidence type="ECO:0000256" key="4">
    <source>
        <dbReference type="ARBA" id="ARBA00022824"/>
    </source>
</evidence>
<keyword evidence="10" id="KW-1185">Reference proteome</keyword>
<protein>
    <recommendedName>
        <fullName evidence="7">Derlin</fullName>
    </recommendedName>
</protein>
<evidence type="ECO:0000256" key="7">
    <source>
        <dbReference type="RuleBase" id="RU363059"/>
    </source>
</evidence>
<evidence type="ECO:0000256" key="6">
    <source>
        <dbReference type="ARBA" id="ARBA00023136"/>
    </source>
</evidence>
<dbReference type="InterPro" id="IPR035952">
    <property type="entry name" value="Rhomboid-like_sf"/>
</dbReference>
<comment type="similarity">
    <text evidence="2 7">Belongs to the derlin family.</text>
</comment>
<feature type="transmembrane region" description="Helical" evidence="7">
    <location>
        <begin position="170"/>
        <end position="192"/>
    </location>
</feature>
<dbReference type="InterPro" id="IPR007599">
    <property type="entry name" value="DER1"/>
</dbReference>
<accession>A0A166RK17</accession>
<name>A0A166RK17_9AGAM</name>
<keyword evidence="4 7" id="KW-0256">Endoplasmic reticulum</keyword>
<keyword evidence="3 7" id="KW-0812">Transmembrane</keyword>
<evidence type="ECO:0000313" key="10">
    <source>
        <dbReference type="Proteomes" id="UP000076532"/>
    </source>
</evidence>
<dbReference type="SUPFAM" id="SSF144091">
    <property type="entry name" value="Rhomboid-like"/>
    <property type="match status" value="1"/>
</dbReference>
<dbReference type="GO" id="GO:0005789">
    <property type="term" value="C:endoplasmic reticulum membrane"/>
    <property type="evidence" value="ECO:0007669"/>
    <property type="project" value="UniProtKB-SubCell"/>
</dbReference>
<comment type="subcellular location">
    <subcellularLocation>
        <location evidence="1 7">Endoplasmic reticulum membrane</location>
        <topology evidence="1 7">Multi-pass membrane protein</topology>
    </subcellularLocation>
</comment>
<feature type="transmembrane region" description="Helical" evidence="7">
    <location>
        <begin position="103"/>
        <end position="121"/>
    </location>
</feature>
<evidence type="ECO:0000256" key="3">
    <source>
        <dbReference type="ARBA" id="ARBA00022692"/>
    </source>
</evidence>
<dbReference type="STRING" id="436010.A0A166RK17"/>
<reference evidence="9 10" key="1">
    <citation type="journal article" date="2016" name="Mol. Biol. Evol.">
        <title>Comparative Genomics of Early-Diverging Mushroom-Forming Fungi Provides Insights into the Origins of Lignocellulose Decay Capabilities.</title>
        <authorList>
            <person name="Nagy L.G."/>
            <person name="Riley R."/>
            <person name="Tritt A."/>
            <person name="Adam C."/>
            <person name="Daum C."/>
            <person name="Floudas D."/>
            <person name="Sun H."/>
            <person name="Yadav J.S."/>
            <person name="Pangilinan J."/>
            <person name="Larsson K.H."/>
            <person name="Matsuura K."/>
            <person name="Barry K."/>
            <person name="Labutti K."/>
            <person name="Kuo R."/>
            <person name="Ohm R.A."/>
            <person name="Bhattacharya S.S."/>
            <person name="Shirouzu T."/>
            <person name="Yoshinaga Y."/>
            <person name="Martin F.M."/>
            <person name="Grigoriev I.V."/>
            <person name="Hibbett D.S."/>
        </authorList>
    </citation>
    <scope>NUCLEOTIDE SEQUENCE [LARGE SCALE GENOMIC DNA]</scope>
    <source>
        <strain evidence="9 10">CBS 109695</strain>
    </source>
</reference>
<organism evidence="9 10">
    <name type="scientific">Athelia psychrophila</name>
    <dbReference type="NCBI Taxonomy" id="1759441"/>
    <lineage>
        <taxon>Eukaryota</taxon>
        <taxon>Fungi</taxon>
        <taxon>Dikarya</taxon>
        <taxon>Basidiomycota</taxon>
        <taxon>Agaricomycotina</taxon>
        <taxon>Agaricomycetes</taxon>
        <taxon>Agaricomycetidae</taxon>
        <taxon>Atheliales</taxon>
        <taxon>Atheliaceae</taxon>
        <taxon>Athelia</taxon>
    </lineage>
</organism>
<comment type="function">
    <text evidence="7">May be involved in the degradation of misfolded endoplasmic reticulum (ER) luminal proteins.</text>
</comment>
<evidence type="ECO:0000256" key="8">
    <source>
        <dbReference type="SAM" id="MobiDB-lite"/>
    </source>
</evidence>
<feature type="transmembrane region" description="Helical" evidence="7">
    <location>
        <begin position="141"/>
        <end position="164"/>
    </location>
</feature>
<dbReference type="PANTHER" id="PTHR11009">
    <property type="entry name" value="DER1-LIKE PROTEIN, DERLIN"/>
    <property type="match status" value="1"/>
</dbReference>
<evidence type="ECO:0000256" key="1">
    <source>
        <dbReference type="ARBA" id="ARBA00004477"/>
    </source>
</evidence>
<evidence type="ECO:0000256" key="2">
    <source>
        <dbReference type="ARBA" id="ARBA00008917"/>
    </source>
</evidence>
<dbReference type="OrthoDB" id="1716531at2759"/>
<dbReference type="EMBL" id="KV417504">
    <property type="protein sequence ID" value="KZP28358.1"/>
    <property type="molecule type" value="Genomic_DNA"/>
</dbReference>
<sequence length="277" mass="30011">MAEIIAELLKIPPVTRFLCASSLAVSVPVNLGVVSAYKVVIIWELVTKKWEIWRVFTSFFLGGSGIAYLFDLMMLYNCLLSSIASRNSNTLEETHFTGRSADYAWQLLVASSGILALSYPLRSVVNAHPLLITLAYVYGQLAPPGTTSSIMGLITIPVVYYPYMMVVMDLLISGTSTAAGGVVGLVVGHLWYWAIFGGEGGRGPFQARGRAPGWLKRLFGDATAPRPFVGRREPEDAPEPLGGVHVMPPRERTAAAPGSATTGYQWGEGRRLGNYVP</sequence>
<evidence type="ECO:0000256" key="5">
    <source>
        <dbReference type="ARBA" id="ARBA00022989"/>
    </source>
</evidence>
<dbReference type="Proteomes" id="UP000076532">
    <property type="component" value="Unassembled WGS sequence"/>
</dbReference>
<dbReference type="Pfam" id="PF04511">
    <property type="entry name" value="DER1"/>
    <property type="match status" value="1"/>
</dbReference>
<feature type="transmembrane region" description="Helical" evidence="7">
    <location>
        <begin position="20"/>
        <end position="43"/>
    </location>
</feature>
<gene>
    <name evidence="9" type="ORF">FIBSPDRAFT_885918</name>
</gene>
<feature type="transmembrane region" description="Helical" evidence="7">
    <location>
        <begin position="55"/>
        <end position="83"/>
    </location>
</feature>
<feature type="region of interest" description="Disordered" evidence="8">
    <location>
        <begin position="225"/>
        <end position="277"/>
    </location>
</feature>
<keyword evidence="6 7" id="KW-0472">Membrane</keyword>
<dbReference type="GO" id="GO:0006950">
    <property type="term" value="P:response to stress"/>
    <property type="evidence" value="ECO:0007669"/>
    <property type="project" value="UniProtKB-ARBA"/>
</dbReference>
<dbReference type="AlphaFoldDB" id="A0A166RK17"/>
<keyword evidence="5 7" id="KW-1133">Transmembrane helix</keyword>
<evidence type="ECO:0000313" key="9">
    <source>
        <dbReference type="EMBL" id="KZP28358.1"/>
    </source>
</evidence>
<proteinExistence type="inferred from homology"/>